<dbReference type="EMBL" id="FOZP01000009">
    <property type="protein sequence ID" value="SFS76709.1"/>
    <property type="molecule type" value="Genomic_DNA"/>
</dbReference>
<dbReference type="InterPro" id="IPR003661">
    <property type="entry name" value="HisK_dim/P_dom"/>
</dbReference>
<feature type="domain" description="Histidine kinase" evidence="8">
    <location>
        <begin position="463"/>
        <end position="681"/>
    </location>
</feature>
<dbReference type="SUPFAM" id="SSF55874">
    <property type="entry name" value="ATPase domain of HSP90 chaperone/DNA topoisomerase II/histidine kinase"/>
    <property type="match status" value="1"/>
</dbReference>
<dbReference type="InterPro" id="IPR005467">
    <property type="entry name" value="His_kinase_dom"/>
</dbReference>
<sequence length="822" mass="93633">MKHLLLIEDDKVDQMAFERFAKTDEFNYTYKLAHSISVAKAILKNEKFDAIVTDYFLGDGNAFEILELKIDIPIIVTTGTGSEEIAVQALKMGAYDYLIKDIDGFYLKMLPITVKNALQRFQSEKELKEYHTNLEVLIEQKKAELEKEIKINKETSEDLLKMNMIFKNSNEVTFMTDNKGIITYINPKFTELYGYTADEVVGKVTPRILKSNAPNNIDYDNFWHKLTNKQSISNFSYINKKKDNTLVHIEGSFEPILDTSKNLIGFLAIQRDISERIKSQNIQKVLYNISNAVHTTKTLKQLIKLIKQELKVIIDTTNFYIALYDDVNNQITLPFFANEKEPFTDISAKNSIIQYIIKNKKTLFISGQELVKLGKENNFTVSGAIPKQMLAVPIKVGNNITGVIVLQSYTSSEAFTEDDKNLLIFVSYQIGLSIQNKKIEEDLTFALEKATESDKLKTAFLHNISHEIRTPMNGILGFANLLKNPQLTDEKQQSFIDIITKSGERMLNTLNDLMDISKLETGQIKINLTTTNINDELEILYSFYKREATNKGLLLNLILPKGKDEIIIKTDRDKLYAVLSNLIKNALKFTTIGGIDFGYTIKDKNLEFYVMDTGIGIPKNRQHAIFDRFVQADIEDTNVFEGAGLGLSISKSYITMLGGKIWVESIEKQGSQFYFTLPLKETEANYIEAINDTELKTGINTKKINVLIVEDEEIASIYLSILLEDYSSKIFLAKNGEEAIDIFKKNPEIDLVLMDIKMPKMGGYEASLRIRELNKNVIIIAQTAFTFPGDKEKALRYGCTDYISKPIQATNLFSLIKKYFEK</sequence>
<dbReference type="Proteomes" id="UP000199312">
    <property type="component" value="Unassembled WGS sequence"/>
</dbReference>
<evidence type="ECO:0000256" key="7">
    <source>
        <dbReference type="SAM" id="Coils"/>
    </source>
</evidence>
<dbReference type="SUPFAM" id="SSF55785">
    <property type="entry name" value="PYP-like sensor domain (PAS domain)"/>
    <property type="match status" value="1"/>
</dbReference>
<evidence type="ECO:0000259" key="9">
    <source>
        <dbReference type="PROSITE" id="PS50110"/>
    </source>
</evidence>
<dbReference type="SMART" id="SM00448">
    <property type="entry name" value="REC"/>
    <property type="match status" value="2"/>
</dbReference>
<dbReference type="InterPro" id="IPR003594">
    <property type="entry name" value="HATPase_dom"/>
</dbReference>
<evidence type="ECO:0000256" key="5">
    <source>
        <dbReference type="ARBA" id="ARBA00022777"/>
    </source>
</evidence>
<keyword evidence="5" id="KW-0418">Kinase</keyword>
<dbReference type="InterPro" id="IPR029016">
    <property type="entry name" value="GAF-like_dom_sf"/>
</dbReference>
<dbReference type="AlphaFoldDB" id="A0A1I6SIG2"/>
<feature type="domain" description="PAC" evidence="11">
    <location>
        <begin position="231"/>
        <end position="285"/>
    </location>
</feature>
<evidence type="ECO:0000256" key="3">
    <source>
        <dbReference type="ARBA" id="ARBA00022553"/>
    </source>
</evidence>
<dbReference type="Pfam" id="PF02518">
    <property type="entry name" value="HATPase_c"/>
    <property type="match status" value="1"/>
</dbReference>
<dbReference type="PROSITE" id="PS50109">
    <property type="entry name" value="HIS_KIN"/>
    <property type="match status" value="1"/>
</dbReference>
<dbReference type="EC" id="2.7.13.3" evidence="2"/>
<organism evidence="12 13">
    <name type="scientific">Lutibacter maritimus</name>
    <dbReference type="NCBI Taxonomy" id="593133"/>
    <lineage>
        <taxon>Bacteria</taxon>
        <taxon>Pseudomonadati</taxon>
        <taxon>Bacteroidota</taxon>
        <taxon>Flavobacteriia</taxon>
        <taxon>Flavobacteriales</taxon>
        <taxon>Flavobacteriaceae</taxon>
        <taxon>Lutibacter</taxon>
    </lineage>
</organism>
<proteinExistence type="predicted"/>
<dbReference type="PROSITE" id="PS50112">
    <property type="entry name" value="PAS"/>
    <property type="match status" value="1"/>
</dbReference>
<evidence type="ECO:0000256" key="2">
    <source>
        <dbReference type="ARBA" id="ARBA00012438"/>
    </source>
</evidence>
<dbReference type="FunFam" id="3.30.565.10:FF:000006">
    <property type="entry name" value="Sensor histidine kinase WalK"/>
    <property type="match status" value="1"/>
</dbReference>
<dbReference type="CDD" id="cd00130">
    <property type="entry name" value="PAS"/>
    <property type="match status" value="1"/>
</dbReference>
<evidence type="ECO:0000313" key="13">
    <source>
        <dbReference type="Proteomes" id="UP000199312"/>
    </source>
</evidence>
<dbReference type="SMART" id="SM00065">
    <property type="entry name" value="GAF"/>
    <property type="match status" value="1"/>
</dbReference>
<dbReference type="CDD" id="cd00082">
    <property type="entry name" value="HisKA"/>
    <property type="match status" value="1"/>
</dbReference>
<dbReference type="InterPro" id="IPR004358">
    <property type="entry name" value="Sig_transdc_His_kin-like_C"/>
</dbReference>
<protein>
    <recommendedName>
        <fullName evidence="2">histidine kinase</fullName>
        <ecNumber evidence="2">2.7.13.3</ecNumber>
    </recommendedName>
</protein>
<dbReference type="PROSITE" id="PS50110">
    <property type="entry name" value="RESPONSE_REGULATORY"/>
    <property type="match status" value="2"/>
</dbReference>
<dbReference type="Gene3D" id="3.40.50.2300">
    <property type="match status" value="2"/>
</dbReference>
<dbReference type="InterPro" id="IPR001610">
    <property type="entry name" value="PAC"/>
</dbReference>
<evidence type="ECO:0000259" key="8">
    <source>
        <dbReference type="PROSITE" id="PS50109"/>
    </source>
</evidence>
<dbReference type="PROSITE" id="PS50113">
    <property type="entry name" value="PAC"/>
    <property type="match status" value="1"/>
</dbReference>
<dbReference type="InterPro" id="IPR036097">
    <property type="entry name" value="HisK_dim/P_sf"/>
</dbReference>
<feature type="domain" description="Response regulatory" evidence="9">
    <location>
        <begin position="3"/>
        <end position="115"/>
    </location>
</feature>
<evidence type="ECO:0000259" key="10">
    <source>
        <dbReference type="PROSITE" id="PS50112"/>
    </source>
</evidence>
<accession>A0A1I6SIG2</accession>
<dbReference type="GO" id="GO:0000155">
    <property type="term" value="F:phosphorelay sensor kinase activity"/>
    <property type="evidence" value="ECO:0007669"/>
    <property type="project" value="InterPro"/>
</dbReference>
<dbReference type="InterPro" id="IPR001789">
    <property type="entry name" value="Sig_transdc_resp-reg_receiver"/>
</dbReference>
<dbReference type="SMART" id="SM00388">
    <property type="entry name" value="HisKA"/>
    <property type="match status" value="1"/>
</dbReference>
<dbReference type="Pfam" id="PF13426">
    <property type="entry name" value="PAS_9"/>
    <property type="match status" value="1"/>
</dbReference>
<dbReference type="Gene3D" id="3.30.450.20">
    <property type="entry name" value="PAS domain"/>
    <property type="match status" value="1"/>
</dbReference>
<dbReference type="CDD" id="cd00156">
    <property type="entry name" value="REC"/>
    <property type="match status" value="1"/>
</dbReference>
<dbReference type="PRINTS" id="PR00344">
    <property type="entry name" value="BCTRLSENSOR"/>
</dbReference>
<dbReference type="SMART" id="SM00091">
    <property type="entry name" value="PAS"/>
    <property type="match status" value="1"/>
</dbReference>
<dbReference type="InterPro" id="IPR000700">
    <property type="entry name" value="PAS-assoc_C"/>
</dbReference>
<reference evidence="13" key="1">
    <citation type="submission" date="2016-10" db="EMBL/GenBank/DDBJ databases">
        <authorList>
            <person name="Varghese N."/>
            <person name="Submissions S."/>
        </authorList>
    </citation>
    <scope>NUCLEOTIDE SEQUENCE [LARGE SCALE GENOMIC DNA]</scope>
    <source>
        <strain evidence="13">DSM 24450</strain>
    </source>
</reference>
<feature type="modified residue" description="4-aspartylphosphate" evidence="6">
    <location>
        <position position="755"/>
    </location>
</feature>
<evidence type="ECO:0000259" key="11">
    <source>
        <dbReference type="PROSITE" id="PS50113"/>
    </source>
</evidence>
<dbReference type="Pfam" id="PF00512">
    <property type="entry name" value="HisKA"/>
    <property type="match status" value="1"/>
</dbReference>
<feature type="domain" description="PAS" evidence="10">
    <location>
        <begin position="158"/>
        <end position="203"/>
    </location>
</feature>
<dbReference type="NCBIfam" id="TIGR00229">
    <property type="entry name" value="sensory_box"/>
    <property type="match status" value="1"/>
</dbReference>
<dbReference type="InterPro" id="IPR003018">
    <property type="entry name" value="GAF"/>
</dbReference>
<dbReference type="OrthoDB" id="9811889at2"/>
<dbReference type="SMART" id="SM00387">
    <property type="entry name" value="HATPase_c"/>
    <property type="match status" value="1"/>
</dbReference>
<dbReference type="RefSeq" id="WP_090229521.1">
    <property type="nucleotide sequence ID" value="NZ_FOZP01000009.1"/>
</dbReference>
<dbReference type="Gene3D" id="1.10.287.130">
    <property type="match status" value="1"/>
</dbReference>
<gene>
    <name evidence="12" type="ORF">SAMN04488006_3056</name>
</gene>
<evidence type="ECO:0000256" key="1">
    <source>
        <dbReference type="ARBA" id="ARBA00000085"/>
    </source>
</evidence>
<dbReference type="SUPFAM" id="SSF47384">
    <property type="entry name" value="Homodimeric domain of signal transducing histidine kinase"/>
    <property type="match status" value="1"/>
</dbReference>
<dbReference type="Pfam" id="PF00072">
    <property type="entry name" value="Response_reg"/>
    <property type="match status" value="2"/>
</dbReference>
<dbReference type="InterPro" id="IPR035965">
    <property type="entry name" value="PAS-like_dom_sf"/>
</dbReference>
<evidence type="ECO:0000256" key="6">
    <source>
        <dbReference type="PROSITE-ProRule" id="PRU00169"/>
    </source>
</evidence>
<dbReference type="PANTHER" id="PTHR43047:SF64">
    <property type="entry name" value="HISTIDINE KINASE CONTAINING CHEY-HOMOLOGOUS RECEIVER DOMAIN AND PAS DOMAIN-RELATED"/>
    <property type="match status" value="1"/>
</dbReference>
<evidence type="ECO:0000256" key="4">
    <source>
        <dbReference type="ARBA" id="ARBA00022679"/>
    </source>
</evidence>
<dbReference type="PANTHER" id="PTHR43047">
    <property type="entry name" value="TWO-COMPONENT HISTIDINE PROTEIN KINASE"/>
    <property type="match status" value="1"/>
</dbReference>
<dbReference type="InterPro" id="IPR000014">
    <property type="entry name" value="PAS"/>
</dbReference>
<dbReference type="STRING" id="593133.SAMN04488006_3056"/>
<dbReference type="SMART" id="SM00086">
    <property type="entry name" value="PAC"/>
    <property type="match status" value="1"/>
</dbReference>
<keyword evidence="13" id="KW-1185">Reference proteome</keyword>
<comment type="catalytic activity">
    <reaction evidence="1">
        <text>ATP + protein L-histidine = ADP + protein N-phospho-L-histidine.</text>
        <dbReference type="EC" id="2.7.13.3"/>
    </reaction>
</comment>
<dbReference type="InterPro" id="IPR036890">
    <property type="entry name" value="HATPase_C_sf"/>
</dbReference>
<feature type="domain" description="Response regulatory" evidence="9">
    <location>
        <begin position="705"/>
        <end position="820"/>
    </location>
</feature>
<dbReference type="SUPFAM" id="SSF52172">
    <property type="entry name" value="CheY-like"/>
    <property type="match status" value="2"/>
</dbReference>
<keyword evidence="7" id="KW-0175">Coiled coil</keyword>
<dbReference type="CDD" id="cd17546">
    <property type="entry name" value="REC_hyHK_CKI1_RcsC-like"/>
    <property type="match status" value="1"/>
</dbReference>
<feature type="modified residue" description="4-aspartylphosphate" evidence="6">
    <location>
        <position position="54"/>
    </location>
</feature>
<keyword evidence="4" id="KW-0808">Transferase</keyword>
<dbReference type="Gene3D" id="3.30.450.40">
    <property type="match status" value="1"/>
</dbReference>
<feature type="coiled-coil region" evidence="7">
    <location>
        <begin position="127"/>
        <end position="162"/>
    </location>
</feature>
<dbReference type="Gene3D" id="3.30.565.10">
    <property type="entry name" value="Histidine kinase-like ATPase, C-terminal domain"/>
    <property type="match status" value="1"/>
</dbReference>
<evidence type="ECO:0000313" key="12">
    <source>
        <dbReference type="EMBL" id="SFS76709.1"/>
    </source>
</evidence>
<dbReference type="SUPFAM" id="SSF55781">
    <property type="entry name" value="GAF domain-like"/>
    <property type="match status" value="1"/>
</dbReference>
<dbReference type="InterPro" id="IPR011006">
    <property type="entry name" value="CheY-like_superfamily"/>
</dbReference>
<name>A0A1I6SIG2_9FLAO</name>
<dbReference type="Pfam" id="PF01590">
    <property type="entry name" value="GAF"/>
    <property type="match status" value="1"/>
</dbReference>
<keyword evidence="3 6" id="KW-0597">Phosphoprotein</keyword>